<gene>
    <name evidence="2" type="ORF">CQW23_02931</name>
</gene>
<dbReference type="Gene3D" id="3.40.50.720">
    <property type="entry name" value="NAD(P)-binding Rossmann-like Domain"/>
    <property type="match status" value="1"/>
</dbReference>
<reference evidence="2 3" key="1">
    <citation type="journal article" date="2017" name="Genome Biol.">
        <title>New reference genome sequences of hot pepper reveal the massive evolution of plant disease-resistance genes by retroduplication.</title>
        <authorList>
            <person name="Kim S."/>
            <person name="Park J."/>
            <person name="Yeom S.I."/>
            <person name="Kim Y.M."/>
            <person name="Seo E."/>
            <person name="Kim K.T."/>
            <person name="Kim M.S."/>
            <person name="Lee J.M."/>
            <person name="Cheong K."/>
            <person name="Shin H.S."/>
            <person name="Kim S.B."/>
            <person name="Han K."/>
            <person name="Lee J."/>
            <person name="Park M."/>
            <person name="Lee H.A."/>
            <person name="Lee H.Y."/>
            <person name="Lee Y."/>
            <person name="Oh S."/>
            <person name="Lee J.H."/>
            <person name="Choi E."/>
            <person name="Choi E."/>
            <person name="Lee S.E."/>
            <person name="Jeon J."/>
            <person name="Kim H."/>
            <person name="Choi G."/>
            <person name="Song H."/>
            <person name="Lee J."/>
            <person name="Lee S.C."/>
            <person name="Kwon J.K."/>
            <person name="Lee H.Y."/>
            <person name="Koo N."/>
            <person name="Hong Y."/>
            <person name="Kim R.W."/>
            <person name="Kang W.H."/>
            <person name="Huh J.H."/>
            <person name="Kang B.C."/>
            <person name="Yang T.J."/>
            <person name="Lee Y.H."/>
            <person name="Bennetzen J.L."/>
            <person name="Choi D."/>
        </authorList>
    </citation>
    <scope>NUCLEOTIDE SEQUENCE [LARGE SCALE GENOMIC DNA]</scope>
    <source>
        <strain evidence="3">cv. PBC81</strain>
    </source>
</reference>
<dbReference type="OrthoDB" id="1706039at2759"/>
<dbReference type="STRING" id="33114.A0A2G2XSV9"/>
<evidence type="ECO:0000259" key="1">
    <source>
        <dbReference type="Pfam" id="PF03446"/>
    </source>
</evidence>
<organism evidence="2 3">
    <name type="scientific">Capsicum baccatum</name>
    <name type="common">Peruvian pepper</name>
    <dbReference type="NCBI Taxonomy" id="33114"/>
    <lineage>
        <taxon>Eukaryota</taxon>
        <taxon>Viridiplantae</taxon>
        <taxon>Streptophyta</taxon>
        <taxon>Embryophyta</taxon>
        <taxon>Tracheophyta</taxon>
        <taxon>Spermatophyta</taxon>
        <taxon>Magnoliopsida</taxon>
        <taxon>eudicotyledons</taxon>
        <taxon>Gunneridae</taxon>
        <taxon>Pentapetalae</taxon>
        <taxon>asterids</taxon>
        <taxon>lamiids</taxon>
        <taxon>Solanales</taxon>
        <taxon>Solanaceae</taxon>
        <taxon>Solanoideae</taxon>
        <taxon>Capsiceae</taxon>
        <taxon>Capsicum</taxon>
    </lineage>
</organism>
<dbReference type="InterPro" id="IPR006115">
    <property type="entry name" value="6PGDH_NADP-bd"/>
</dbReference>
<dbReference type="GO" id="GO:0016616">
    <property type="term" value="F:oxidoreductase activity, acting on the CH-OH group of donors, NAD or NADP as acceptor"/>
    <property type="evidence" value="ECO:0007669"/>
    <property type="project" value="UniProtKB-ARBA"/>
</dbReference>
<dbReference type="Proteomes" id="UP000224567">
    <property type="component" value="Unassembled WGS sequence"/>
</dbReference>
<name>A0A2G2XSV9_CAPBA</name>
<dbReference type="EMBL" id="MLFT02000001">
    <property type="protein sequence ID" value="PHT60568.1"/>
    <property type="molecule type" value="Genomic_DNA"/>
</dbReference>
<protein>
    <submittedName>
        <fullName evidence="2">3-hydroxyisobutyrate dehydrogenase-like 3, mitochondrial</fullName>
    </submittedName>
</protein>
<accession>A0A2G2XSV9</accession>
<comment type="caution">
    <text evidence="2">The sequence shown here is derived from an EMBL/GenBank/DDBJ whole genome shotgun (WGS) entry which is preliminary data.</text>
</comment>
<dbReference type="Pfam" id="PF03446">
    <property type="entry name" value="NAD_binding_2"/>
    <property type="match status" value="1"/>
</dbReference>
<sequence length="292" mass="33302">MISYPTLINPTQIRIGWIATDVMGSAMSSRLLSAVYFVTIYVRDPYKVVHLQSQGALLANSPTDLWSTDVSFTMLGYPSDVRVQDNILPLEDSRRAPQEHMVYDQMEFLAKNSNFGKNDEEMIQGKSLDKLPCIESFQKEQVGFHDTHQGTLTLEGTTSPTWIGMVQDNILSLEDSRRALQEHMVYYQMEFLAKNSNFGKNDEEMIQGKSLYKLPCIESFQKEQVGFHDTHQSEYLTLHELQSNNDISYTPINLEYYGVASSSQVNVFGGLPKYFHEPFLCDTLGIARLHED</sequence>
<dbReference type="PANTHER" id="PTHR43060">
    <property type="entry name" value="3-HYDROXYISOBUTYRATE DEHYDROGENASE-LIKE 1, MITOCHONDRIAL-RELATED"/>
    <property type="match status" value="1"/>
</dbReference>
<dbReference type="GO" id="GO:0050661">
    <property type="term" value="F:NADP binding"/>
    <property type="evidence" value="ECO:0007669"/>
    <property type="project" value="InterPro"/>
</dbReference>
<dbReference type="PANTHER" id="PTHR43060:SF13">
    <property type="entry name" value="3-HYDROXYISOBUTYRATE DEHYDROGENASE-LIKE 2, MITOCHONDRIAL-RELATED"/>
    <property type="match status" value="1"/>
</dbReference>
<evidence type="ECO:0000313" key="3">
    <source>
        <dbReference type="Proteomes" id="UP000224567"/>
    </source>
</evidence>
<reference evidence="3" key="2">
    <citation type="journal article" date="2017" name="J. Anim. Genet.">
        <title>Multiple reference genome sequences of hot pepper reveal the massive evolution of plant disease resistance genes by retroduplication.</title>
        <authorList>
            <person name="Kim S."/>
            <person name="Park J."/>
            <person name="Yeom S.-I."/>
            <person name="Kim Y.-M."/>
            <person name="Seo E."/>
            <person name="Kim K.-T."/>
            <person name="Kim M.-S."/>
            <person name="Lee J.M."/>
            <person name="Cheong K."/>
            <person name="Shin H.-S."/>
            <person name="Kim S.-B."/>
            <person name="Han K."/>
            <person name="Lee J."/>
            <person name="Park M."/>
            <person name="Lee H.-A."/>
            <person name="Lee H.-Y."/>
            <person name="Lee Y."/>
            <person name="Oh S."/>
            <person name="Lee J.H."/>
            <person name="Choi E."/>
            <person name="Choi E."/>
            <person name="Lee S.E."/>
            <person name="Jeon J."/>
            <person name="Kim H."/>
            <person name="Choi G."/>
            <person name="Song H."/>
            <person name="Lee J."/>
            <person name="Lee S.-C."/>
            <person name="Kwon J.-K."/>
            <person name="Lee H.-Y."/>
            <person name="Koo N."/>
            <person name="Hong Y."/>
            <person name="Kim R.W."/>
            <person name="Kang W.-H."/>
            <person name="Huh J.H."/>
            <person name="Kang B.-C."/>
            <person name="Yang T.-J."/>
            <person name="Lee Y.-H."/>
            <person name="Bennetzen J.L."/>
            <person name="Choi D."/>
        </authorList>
    </citation>
    <scope>NUCLEOTIDE SEQUENCE [LARGE SCALE GENOMIC DNA]</scope>
    <source>
        <strain evidence="3">cv. PBC81</strain>
    </source>
</reference>
<keyword evidence="3" id="KW-1185">Reference proteome</keyword>
<proteinExistence type="predicted"/>
<evidence type="ECO:0000313" key="2">
    <source>
        <dbReference type="EMBL" id="PHT60568.1"/>
    </source>
</evidence>
<feature type="domain" description="6-phosphogluconate dehydrogenase NADP-binding" evidence="1">
    <location>
        <begin position="14"/>
        <end position="82"/>
    </location>
</feature>
<dbReference type="AlphaFoldDB" id="A0A2G2XSV9"/>